<gene>
    <name evidence="1" type="ORF">DVH24_033725</name>
</gene>
<dbReference type="AlphaFoldDB" id="A0A498HRU8"/>
<dbReference type="Proteomes" id="UP000290289">
    <property type="component" value="Chromosome 16"/>
</dbReference>
<dbReference type="EMBL" id="RDQH01000342">
    <property type="protein sequence ID" value="RXH72187.1"/>
    <property type="molecule type" value="Genomic_DNA"/>
</dbReference>
<organism evidence="1 2">
    <name type="scientific">Malus domestica</name>
    <name type="common">Apple</name>
    <name type="synonym">Pyrus malus</name>
    <dbReference type="NCBI Taxonomy" id="3750"/>
    <lineage>
        <taxon>Eukaryota</taxon>
        <taxon>Viridiplantae</taxon>
        <taxon>Streptophyta</taxon>
        <taxon>Embryophyta</taxon>
        <taxon>Tracheophyta</taxon>
        <taxon>Spermatophyta</taxon>
        <taxon>Magnoliopsida</taxon>
        <taxon>eudicotyledons</taxon>
        <taxon>Gunneridae</taxon>
        <taxon>Pentapetalae</taxon>
        <taxon>rosids</taxon>
        <taxon>fabids</taxon>
        <taxon>Rosales</taxon>
        <taxon>Rosaceae</taxon>
        <taxon>Amygdaloideae</taxon>
        <taxon>Maleae</taxon>
        <taxon>Malus</taxon>
    </lineage>
</organism>
<accession>A0A498HRU8</accession>
<comment type="caution">
    <text evidence="1">The sequence shown here is derived from an EMBL/GenBank/DDBJ whole genome shotgun (WGS) entry which is preliminary data.</text>
</comment>
<keyword evidence="2" id="KW-1185">Reference proteome</keyword>
<dbReference type="STRING" id="3750.A0A498HRU8"/>
<sequence length="158" mass="18663">MTIKVKQMWSNIDPKHDLLVYHFCNFDNLAKNFSEIFIVLSLFWWAIGAEYGEGFESFGHVGPLKVDVDFLEDKLQQDFLKRIRYVIKLDEAYGLIFSFDNVVVLMARNENVMNCGTLFELKETKKLMMHIRSDIERLHCNFSYTTFAIPIDRRTLHL</sequence>
<evidence type="ECO:0000313" key="1">
    <source>
        <dbReference type="EMBL" id="RXH72187.1"/>
    </source>
</evidence>
<protein>
    <submittedName>
        <fullName evidence="1">Uncharacterized protein</fullName>
    </submittedName>
</protein>
<evidence type="ECO:0000313" key="2">
    <source>
        <dbReference type="Proteomes" id="UP000290289"/>
    </source>
</evidence>
<proteinExistence type="predicted"/>
<dbReference type="PANTHER" id="PTHR47858">
    <property type="entry name" value="HALOACID DEHALOGENASE-LIKE HYDROLASE (HAD) SUPERFAMILY PROTEIN"/>
    <property type="match status" value="1"/>
</dbReference>
<name>A0A498HRU8_MALDO</name>
<reference evidence="1 2" key="1">
    <citation type="submission" date="2018-10" db="EMBL/GenBank/DDBJ databases">
        <title>A high-quality apple genome assembly.</title>
        <authorList>
            <person name="Hu J."/>
        </authorList>
    </citation>
    <scope>NUCLEOTIDE SEQUENCE [LARGE SCALE GENOMIC DNA]</scope>
    <source>
        <strain evidence="2">cv. HFTH1</strain>
        <tissue evidence="1">Young leaf</tissue>
    </source>
</reference>
<dbReference type="PANTHER" id="PTHR47858:SF2">
    <property type="entry name" value="HALOACID DEHALOGENASE-LIKE HYDROLASE (HAD) SUPERFAMILY PROTEIN"/>
    <property type="match status" value="1"/>
</dbReference>